<dbReference type="PANTHER" id="PTHR30055:SF234">
    <property type="entry name" value="HTH-TYPE TRANSCRIPTIONAL REGULATOR BETI"/>
    <property type="match status" value="1"/>
</dbReference>
<accession>E3J3X8</accession>
<evidence type="ECO:0000259" key="5">
    <source>
        <dbReference type="PROSITE" id="PS50977"/>
    </source>
</evidence>
<dbReference type="KEGG" id="fri:FraEuI1c_2577"/>
<proteinExistence type="predicted"/>
<keyword evidence="2 4" id="KW-0238">DNA-binding</keyword>
<dbReference type="InterPro" id="IPR001647">
    <property type="entry name" value="HTH_TetR"/>
</dbReference>
<keyword evidence="1" id="KW-0805">Transcription regulation</keyword>
<keyword evidence="3" id="KW-0804">Transcription</keyword>
<evidence type="ECO:0000256" key="3">
    <source>
        <dbReference type="ARBA" id="ARBA00023163"/>
    </source>
</evidence>
<dbReference type="PROSITE" id="PS50977">
    <property type="entry name" value="HTH_TETR_2"/>
    <property type="match status" value="1"/>
</dbReference>
<name>E3J3X8_PSEI1</name>
<dbReference type="EMBL" id="CP002299">
    <property type="protein sequence ID" value="ADP80611.1"/>
    <property type="molecule type" value="Genomic_DNA"/>
</dbReference>
<feature type="DNA-binding region" description="H-T-H motif" evidence="4">
    <location>
        <begin position="42"/>
        <end position="61"/>
    </location>
</feature>
<dbReference type="STRING" id="298654.FraEuI1c_2577"/>
<dbReference type="GO" id="GO:0003700">
    <property type="term" value="F:DNA-binding transcription factor activity"/>
    <property type="evidence" value="ECO:0007669"/>
    <property type="project" value="TreeGrafter"/>
</dbReference>
<dbReference type="InterPro" id="IPR036271">
    <property type="entry name" value="Tet_transcr_reg_TetR-rel_C_sf"/>
</dbReference>
<reference evidence="6 7" key="1">
    <citation type="submission" date="2010-10" db="EMBL/GenBank/DDBJ databases">
        <title>Complete sequence of Frankia sp. EuI1c.</title>
        <authorList>
            <consortium name="US DOE Joint Genome Institute"/>
            <person name="Lucas S."/>
            <person name="Copeland A."/>
            <person name="Lapidus A."/>
            <person name="Cheng J.-F."/>
            <person name="Bruce D."/>
            <person name="Goodwin L."/>
            <person name="Pitluck S."/>
            <person name="Chertkov O."/>
            <person name="Detter J.C."/>
            <person name="Han C."/>
            <person name="Tapia R."/>
            <person name="Land M."/>
            <person name="Hauser L."/>
            <person name="Jeffries C."/>
            <person name="Kyrpides N."/>
            <person name="Ivanova N."/>
            <person name="Mikhailova N."/>
            <person name="Beauchemin N."/>
            <person name="Sen A."/>
            <person name="Sur S.A."/>
            <person name="Gtari M."/>
            <person name="Wall L."/>
            <person name="Tisa L."/>
            <person name="Woyke T."/>
        </authorList>
    </citation>
    <scope>NUCLEOTIDE SEQUENCE [LARGE SCALE GENOMIC DNA]</scope>
    <source>
        <strain evidence="7">DSM 45817 / CECT 9037 / EuI1c</strain>
    </source>
</reference>
<dbReference type="PRINTS" id="PR00455">
    <property type="entry name" value="HTHTETR"/>
</dbReference>
<protein>
    <submittedName>
        <fullName evidence="6">Regulatory protein TetR</fullName>
    </submittedName>
</protein>
<evidence type="ECO:0000256" key="2">
    <source>
        <dbReference type="ARBA" id="ARBA00023125"/>
    </source>
</evidence>
<dbReference type="OrthoDB" id="9795011at2"/>
<dbReference type="HOGENOM" id="CLU_069356_17_0_11"/>
<gene>
    <name evidence="6" type="ordered locus">FraEuI1c_2577</name>
</gene>
<sequence length="220" mass="24174">MPATAAVSSTAAPRVRKDVARNRALLLATADRLIAVRGLDVTFHELAEAAGVGVGTVYRHFADRNALLGALIEQRFEAARDILLAAEQIGDPVEALRTAVLRTCEHQFSDRAMWQAMLSVAEGHRDLAKERLLPVLTRIVERARSTGRLRADFTLTDLPMIFMLTGGLSSHIARTQPDLWRRYVEAILDGFMVRESDRTGAAVPAAPTDDELEDIISCTE</sequence>
<dbReference type="Proteomes" id="UP000002484">
    <property type="component" value="Chromosome"/>
</dbReference>
<dbReference type="GO" id="GO:0000976">
    <property type="term" value="F:transcription cis-regulatory region binding"/>
    <property type="evidence" value="ECO:0007669"/>
    <property type="project" value="TreeGrafter"/>
</dbReference>
<dbReference type="AlphaFoldDB" id="E3J3X8"/>
<dbReference type="SUPFAM" id="SSF48498">
    <property type="entry name" value="Tetracyclin repressor-like, C-terminal domain"/>
    <property type="match status" value="1"/>
</dbReference>
<dbReference type="RefSeq" id="WP_013423729.1">
    <property type="nucleotide sequence ID" value="NC_014666.1"/>
</dbReference>
<dbReference type="eggNOG" id="COG1309">
    <property type="taxonomic scope" value="Bacteria"/>
</dbReference>
<dbReference type="InterPro" id="IPR009057">
    <property type="entry name" value="Homeodomain-like_sf"/>
</dbReference>
<feature type="domain" description="HTH tetR-type" evidence="5">
    <location>
        <begin position="20"/>
        <end position="79"/>
    </location>
</feature>
<organism evidence="6 7">
    <name type="scientific">Pseudofrankia inefficax (strain DSM 45817 / CECT 9037 / DDB 130130 / EuI1c)</name>
    <name type="common">Frankia inefficax</name>
    <dbReference type="NCBI Taxonomy" id="298654"/>
    <lineage>
        <taxon>Bacteria</taxon>
        <taxon>Bacillati</taxon>
        <taxon>Actinomycetota</taxon>
        <taxon>Actinomycetes</taxon>
        <taxon>Frankiales</taxon>
        <taxon>Frankiaceae</taxon>
        <taxon>Pseudofrankia</taxon>
    </lineage>
</organism>
<keyword evidence="7" id="KW-1185">Reference proteome</keyword>
<dbReference type="Pfam" id="PF00440">
    <property type="entry name" value="TetR_N"/>
    <property type="match status" value="1"/>
</dbReference>
<evidence type="ECO:0000313" key="6">
    <source>
        <dbReference type="EMBL" id="ADP80611.1"/>
    </source>
</evidence>
<dbReference type="SUPFAM" id="SSF46689">
    <property type="entry name" value="Homeodomain-like"/>
    <property type="match status" value="1"/>
</dbReference>
<dbReference type="InterPro" id="IPR050109">
    <property type="entry name" value="HTH-type_TetR-like_transc_reg"/>
</dbReference>
<dbReference type="Gene3D" id="1.10.357.10">
    <property type="entry name" value="Tetracycline Repressor, domain 2"/>
    <property type="match status" value="1"/>
</dbReference>
<evidence type="ECO:0000256" key="1">
    <source>
        <dbReference type="ARBA" id="ARBA00023015"/>
    </source>
</evidence>
<dbReference type="PANTHER" id="PTHR30055">
    <property type="entry name" value="HTH-TYPE TRANSCRIPTIONAL REGULATOR RUTR"/>
    <property type="match status" value="1"/>
</dbReference>
<evidence type="ECO:0000313" key="7">
    <source>
        <dbReference type="Proteomes" id="UP000002484"/>
    </source>
</evidence>
<evidence type="ECO:0000256" key="4">
    <source>
        <dbReference type="PROSITE-ProRule" id="PRU00335"/>
    </source>
</evidence>
<dbReference type="InParanoid" id="E3J3X8"/>